<keyword evidence="3" id="KW-0808">Transferase</keyword>
<dbReference type="PANTHER" id="PTHR37171">
    <property type="entry name" value="SERINE/THREONINE-PROTEIN KINASE YRZF-RELATED"/>
    <property type="match status" value="1"/>
</dbReference>
<dbReference type="RefSeq" id="WP_061803591.1">
    <property type="nucleotide sequence ID" value="NZ_FOXX01000002.1"/>
</dbReference>
<dbReference type="Proteomes" id="UP000182762">
    <property type="component" value="Unassembled WGS sequence"/>
</dbReference>
<dbReference type="Gene3D" id="3.30.200.20">
    <property type="entry name" value="Phosphorylase Kinase, domain 1"/>
    <property type="match status" value="1"/>
</dbReference>
<accession>A0A1I5XZP5</accession>
<keyword evidence="11" id="KW-1185">Reference proteome</keyword>
<dbReference type="InterPro" id="IPR011009">
    <property type="entry name" value="Kinase-like_dom_sf"/>
</dbReference>
<dbReference type="InterPro" id="IPR052396">
    <property type="entry name" value="Meiotic_Drive_Suppr_Kinase"/>
</dbReference>
<dbReference type="EC" id="2.7.11.1" evidence="1"/>
<evidence type="ECO:0000256" key="1">
    <source>
        <dbReference type="ARBA" id="ARBA00012513"/>
    </source>
</evidence>
<comment type="catalytic activity">
    <reaction evidence="7">
        <text>L-threonyl-[protein] + ATP = O-phospho-L-threonyl-[protein] + ADP + H(+)</text>
        <dbReference type="Rhea" id="RHEA:46608"/>
        <dbReference type="Rhea" id="RHEA-COMP:11060"/>
        <dbReference type="Rhea" id="RHEA-COMP:11605"/>
        <dbReference type="ChEBI" id="CHEBI:15378"/>
        <dbReference type="ChEBI" id="CHEBI:30013"/>
        <dbReference type="ChEBI" id="CHEBI:30616"/>
        <dbReference type="ChEBI" id="CHEBI:61977"/>
        <dbReference type="ChEBI" id="CHEBI:456216"/>
        <dbReference type="EC" id="2.7.11.1"/>
    </reaction>
</comment>
<evidence type="ECO:0000256" key="3">
    <source>
        <dbReference type="ARBA" id="ARBA00022679"/>
    </source>
</evidence>
<dbReference type="Pfam" id="PF01163">
    <property type="entry name" value="RIO1"/>
    <property type="match status" value="1"/>
</dbReference>
<evidence type="ECO:0000256" key="6">
    <source>
        <dbReference type="ARBA" id="ARBA00022840"/>
    </source>
</evidence>
<evidence type="ECO:0000256" key="4">
    <source>
        <dbReference type="ARBA" id="ARBA00022741"/>
    </source>
</evidence>
<evidence type="ECO:0000256" key="2">
    <source>
        <dbReference type="ARBA" id="ARBA00022527"/>
    </source>
</evidence>
<evidence type="ECO:0000256" key="7">
    <source>
        <dbReference type="ARBA" id="ARBA00047899"/>
    </source>
</evidence>
<dbReference type="InterPro" id="IPR018934">
    <property type="entry name" value="RIO_dom"/>
</dbReference>
<evidence type="ECO:0000256" key="5">
    <source>
        <dbReference type="ARBA" id="ARBA00022777"/>
    </source>
</evidence>
<reference evidence="10 11" key="1">
    <citation type="submission" date="2016-10" db="EMBL/GenBank/DDBJ databases">
        <authorList>
            <person name="Varghese N."/>
            <person name="Submissions S."/>
        </authorList>
    </citation>
    <scope>NUCLEOTIDE SEQUENCE [LARGE SCALE GENOMIC DNA]</scope>
    <source>
        <strain evidence="10 11">DSM 13796</strain>
    </source>
</reference>
<proteinExistence type="predicted"/>
<organism evidence="10 11">
    <name type="scientific">Priestia endophytica DSM 13796</name>
    <dbReference type="NCBI Taxonomy" id="1121089"/>
    <lineage>
        <taxon>Bacteria</taxon>
        <taxon>Bacillati</taxon>
        <taxon>Bacillota</taxon>
        <taxon>Bacilli</taxon>
        <taxon>Bacillales</taxon>
        <taxon>Bacillaceae</taxon>
        <taxon>Priestia</taxon>
    </lineage>
</organism>
<evidence type="ECO:0000313" key="11">
    <source>
        <dbReference type="Proteomes" id="UP000182762"/>
    </source>
</evidence>
<dbReference type="GeneID" id="93709882"/>
<protein>
    <recommendedName>
        <fullName evidence="1">non-specific serine/threonine protein kinase</fullName>
        <ecNumber evidence="1">2.7.11.1</ecNumber>
    </recommendedName>
</protein>
<sequence length="211" mass="25077">MRKASELVEEVKFQKKGSSYSLIHLPRELKVIGTGRSAWAFKVKNENKVIKLFFPSFDHLAQKEGEVYEKLSHSVTFPEIYEVGPNYIVMEYIKGKTFYQCLTTGVRIPTKAIEEVEKGLAFARSKGLNPSDIHLHNLILTQEKEVRIIDVVRYTQKKTCYQWRDLARAYRYFYQKSYFPKKFPKWFLEAIAYLYKYCKRLSQYRNNKELK</sequence>
<keyword evidence="6" id="KW-0067">ATP-binding</keyword>
<keyword evidence="5 10" id="KW-0418">Kinase</keyword>
<evidence type="ECO:0000313" key="10">
    <source>
        <dbReference type="EMBL" id="SFQ37471.1"/>
    </source>
</evidence>
<comment type="caution">
    <text evidence="10">The sequence shown here is derived from an EMBL/GenBank/DDBJ whole genome shotgun (WGS) entry which is preliminary data.</text>
</comment>
<evidence type="ECO:0000256" key="8">
    <source>
        <dbReference type="ARBA" id="ARBA00048679"/>
    </source>
</evidence>
<gene>
    <name evidence="10" type="ORF">SAMN02745910_01151</name>
</gene>
<dbReference type="Gene3D" id="1.10.510.10">
    <property type="entry name" value="Transferase(Phosphotransferase) domain 1"/>
    <property type="match status" value="1"/>
</dbReference>
<evidence type="ECO:0000259" key="9">
    <source>
        <dbReference type="Pfam" id="PF01163"/>
    </source>
</evidence>
<keyword evidence="2" id="KW-0723">Serine/threonine-protein kinase</keyword>
<dbReference type="GO" id="GO:0016301">
    <property type="term" value="F:kinase activity"/>
    <property type="evidence" value="ECO:0007669"/>
    <property type="project" value="UniProtKB-KW"/>
</dbReference>
<keyword evidence="4" id="KW-0547">Nucleotide-binding</keyword>
<dbReference type="SUPFAM" id="SSF56112">
    <property type="entry name" value="Protein kinase-like (PK-like)"/>
    <property type="match status" value="1"/>
</dbReference>
<dbReference type="EMBL" id="FOXX01000002">
    <property type="protein sequence ID" value="SFQ37471.1"/>
    <property type="molecule type" value="Genomic_DNA"/>
</dbReference>
<name>A0A1I5XZP5_9BACI</name>
<comment type="catalytic activity">
    <reaction evidence="8">
        <text>L-seryl-[protein] + ATP = O-phospho-L-seryl-[protein] + ADP + H(+)</text>
        <dbReference type="Rhea" id="RHEA:17989"/>
        <dbReference type="Rhea" id="RHEA-COMP:9863"/>
        <dbReference type="Rhea" id="RHEA-COMP:11604"/>
        <dbReference type="ChEBI" id="CHEBI:15378"/>
        <dbReference type="ChEBI" id="CHEBI:29999"/>
        <dbReference type="ChEBI" id="CHEBI:30616"/>
        <dbReference type="ChEBI" id="CHEBI:83421"/>
        <dbReference type="ChEBI" id="CHEBI:456216"/>
        <dbReference type="EC" id="2.7.11.1"/>
    </reaction>
</comment>
<dbReference type="PANTHER" id="PTHR37171:SF1">
    <property type="entry name" value="SERINE_THREONINE-PROTEIN KINASE YRZF-RELATED"/>
    <property type="match status" value="1"/>
</dbReference>
<feature type="domain" description="RIO-type" evidence="9">
    <location>
        <begin position="59"/>
        <end position="158"/>
    </location>
</feature>